<dbReference type="InterPro" id="IPR056906">
    <property type="entry name" value="ORF2/G2P_dom"/>
</dbReference>
<gene>
    <name evidence="2" type="ORF">CO073_02045</name>
</gene>
<evidence type="ECO:0000313" key="2">
    <source>
        <dbReference type="EMBL" id="PJC01950.1"/>
    </source>
</evidence>
<organism evidence="2 3">
    <name type="scientific">Candidatus Komeilibacteria bacterium CG_4_9_14_0_8_um_filter_36_9</name>
    <dbReference type="NCBI Taxonomy" id="1974473"/>
    <lineage>
        <taxon>Bacteria</taxon>
        <taxon>Candidatus Komeiliibacteriota</taxon>
    </lineage>
</organism>
<accession>A0A2M8DRD4</accession>
<evidence type="ECO:0000313" key="3">
    <source>
        <dbReference type="Proteomes" id="UP000230136"/>
    </source>
</evidence>
<dbReference type="AlphaFoldDB" id="A0A2M8DRD4"/>
<reference evidence="3" key="1">
    <citation type="submission" date="2017-09" db="EMBL/GenBank/DDBJ databases">
        <title>Depth-based differentiation of microbial function through sediment-hosted aquifers and enrichment of novel symbionts in the deep terrestrial subsurface.</title>
        <authorList>
            <person name="Probst A.J."/>
            <person name="Ladd B."/>
            <person name="Jarett J.K."/>
            <person name="Geller-Mcgrath D.E."/>
            <person name="Sieber C.M.K."/>
            <person name="Emerson J.B."/>
            <person name="Anantharaman K."/>
            <person name="Thomas B.C."/>
            <person name="Malmstrom R."/>
            <person name="Stieglmeier M."/>
            <person name="Klingl A."/>
            <person name="Woyke T."/>
            <person name="Ryan C.M."/>
            <person name="Banfield J.F."/>
        </authorList>
    </citation>
    <scope>NUCLEOTIDE SEQUENCE [LARGE SCALE GENOMIC DNA]</scope>
</reference>
<name>A0A2M8DRD4_9BACT</name>
<proteinExistence type="predicted"/>
<feature type="domain" description="Replication-associated protein ORF2/G2P" evidence="1">
    <location>
        <begin position="91"/>
        <end position="208"/>
    </location>
</feature>
<dbReference type="EMBL" id="PFSY01000090">
    <property type="protein sequence ID" value="PJC01950.1"/>
    <property type="molecule type" value="Genomic_DNA"/>
</dbReference>
<comment type="caution">
    <text evidence="2">The sequence shown here is derived from an EMBL/GenBank/DDBJ whole genome shotgun (WGS) entry which is preliminary data.</text>
</comment>
<sequence length="272" mass="32225">MIERYDFKLIKSGREIEVYDYRNKVILKGYTRRKRTTINNKDILEKGIWSLEEILDELEYQQQEQTKKTQFSISRTRTNIRRIVNSNSHLNKFLTLTFAKSTTDLIEANKLFNTAIKRIVRAKPYFEYIAVVEFQKDTDYHGNIKEKGGSVHYHLLCNIVMSDNIAIDVFTWERRFALKYWQNGFVKIKDVNTITNMGAYFCKYLGKDMFDKRMFGKKKFFCSQTLNKPIEMIGSKAISFFNKYVLPTKPVYTKTFTNEYTGIVDYSAYTLK</sequence>
<dbReference type="Proteomes" id="UP000230136">
    <property type="component" value="Unassembled WGS sequence"/>
</dbReference>
<dbReference type="Pfam" id="PF23343">
    <property type="entry name" value="REP_ORF2-G2P"/>
    <property type="match status" value="1"/>
</dbReference>
<protein>
    <recommendedName>
        <fullName evidence="1">Replication-associated protein ORF2/G2P domain-containing protein</fullName>
    </recommendedName>
</protein>
<evidence type="ECO:0000259" key="1">
    <source>
        <dbReference type="Pfam" id="PF23343"/>
    </source>
</evidence>